<dbReference type="InterPro" id="IPR029044">
    <property type="entry name" value="Nucleotide-diphossugar_trans"/>
</dbReference>
<dbReference type="Pfam" id="PF00535">
    <property type="entry name" value="Glycos_transf_2"/>
    <property type="match status" value="1"/>
</dbReference>
<accession>A0A497E7Z1</accession>
<gene>
    <name evidence="2" type="ORF">DRJ00_00475</name>
</gene>
<sequence length="43" mass="5144">MIEVSVVIPTYNRKKLLQRVLKFLFEQNYPKDRYEIVVVDDGS</sequence>
<dbReference type="Proteomes" id="UP000279422">
    <property type="component" value="Unassembled WGS sequence"/>
</dbReference>
<dbReference type="GO" id="GO:0016740">
    <property type="term" value="F:transferase activity"/>
    <property type="evidence" value="ECO:0007669"/>
    <property type="project" value="UniProtKB-KW"/>
</dbReference>
<dbReference type="EMBL" id="QMPZ01000002">
    <property type="protein sequence ID" value="RLE10798.1"/>
    <property type="molecule type" value="Genomic_DNA"/>
</dbReference>
<feature type="domain" description="Glycosyltransferase 2-like" evidence="1">
    <location>
        <begin position="5"/>
        <end position="43"/>
    </location>
</feature>
<dbReference type="AlphaFoldDB" id="A0A497E7Z1"/>
<keyword evidence="2" id="KW-0808">Transferase</keyword>
<dbReference type="InterPro" id="IPR001173">
    <property type="entry name" value="Glyco_trans_2-like"/>
</dbReference>
<proteinExistence type="predicted"/>
<dbReference type="CDD" id="cd00761">
    <property type="entry name" value="Glyco_tranf_GTA_type"/>
    <property type="match status" value="1"/>
</dbReference>
<dbReference type="SUPFAM" id="SSF53448">
    <property type="entry name" value="Nucleotide-diphospho-sugar transferases"/>
    <property type="match status" value="1"/>
</dbReference>
<evidence type="ECO:0000259" key="1">
    <source>
        <dbReference type="Pfam" id="PF00535"/>
    </source>
</evidence>
<evidence type="ECO:0000313" key="3">
    <source>
        <dbReference type="Proteomes" id="UP000279422"/>
    </source>
</evidence>
<evidence type="ECO:0000313" key="2">
    <source>
        <dbReference type="EMBL" id="RLE10798.1"/>
    </source>
</evidence>
<protein>
    <submittedName>
        <fullName evidence="2">Glycosyl transferase</fullName>
    </submittedName>
</protein>
<dbReference type="Gene3D" id="3.90.550.10">
    <property type="entry name" value="Spore Coat Polysaccharide Biosynthesis Protein SpsA, Chain A"/>
    <property type="match status" value="1"/>
</dbReference>
<feature type="non-terminal residue" evidence="2">
    <location>
        <position position="43"/>
    </location>
</feature>
<comment type="caution">
    <text evidence="2">The sequence shown here is derived from an EMBL/GenBank/DDBJ whole genome shotgun (WGS) entry which is preliminary data.</text>
</comment>
<organism evidence="2 3">
    <name type="scientific">Aerophobetes bacterium</name>
    <dbReference type="NCBI Taxonomy" id="2030807"/>
    <lineage>
        <taxon>Bacteria</taxon>
        <taxon>Candidatus Aerophobota</taxon>
    </lineage>
</organism>
<reference evidence="2 3" key="1">
    <citation type="submission" date="2018-06" db="EMBL/GenBank/DDBJ databases">
        <title>Extensive metabolic versatility and redundancy in microbially diverse, dynamic hydrothermal sediments.</title>
        <authorList>
            <person name="Dombrowski N."/>
            <person name="Teske A."/>
            <person name="Baker B.J."/>
        </authorList>
    </citation>
    <scope>NUCLEOTIDE SEQUENCE [LARGE SCALE GENOMIC DNA]</scope>
    <source>
        <strain evidence="2">B47_G16</strain>
    </source>
</reference>
<name>A0A497E7Z1_UNCAE</name>